<dbReference type="Pfam" id="PF00550">
    <property type="entry name" value="PP-binding"/>
    <property type="match status" value="1"/>
</dbReference>
<keyword evidence="5" id="KW-0276">Fatty acid metabolism</keyword>
<accession>A0A3E0GVW6</accession>
<dbReference type="GO" id="GO:0006633">
    <property type="term" value="P:fatty acid biosynthetic process"/>
    <property type="evidence" value="ECO:0007669"/>
    <property type="project" value="InterPro"/>
</dbReference>
<dbReference type="Gene3D" id="3.30.559.30">
    <property type="entry name" value="Nonribosomal peptide synthetase, condensation domain"/>
    <property type="match status" value="1"/>
</dbReference>
<sequence length="1028" mass="110471">MNAGESIAVIGMAGRFPKAGDLDEYWANLVAGRDCLDDLGEGELRANGVPEGVLRNPDYVRRAASLAGFAEFDAEFFGFAPGMAAALDPQQRLFLESCWHALEDAAYLPSVVDGAIGVFGAGSFTGYLQHTLLSQRDPRQFLDTGTSTAVVEALTMGDNNFFATRVAHTLNLHGPALTVQTACSSSLVAVHLACQSLLLGECDMALAGGMTVKVPHRVGYVHDIDSMMSADGRCRPFDAAANGTVFGSGGGAVVLKRLSDAVADKDNVRAVIRGSATNNDGSLKMGFAAPSVRMQSAVVAEALAVAGFEPQDIGYVEAHGTGTTLGDPVEMAALRTALPTAEDCVVSSVKGNIGHLEAASGIAGLIKAVLALENGWIPGTAHFTEPNRELRLDDSPFVVRADGTGWGERPKIAGVTSLGMGGTNAHVVVAETPRRPERPADQRPSVLVLSARNQNALTDMRQALAAHLRRKPEIPLADVAHSLSVGRHQFEHRFAVMASTAAEAVDLLESGQGLADPQPVPANPDAMRVSLPGYAFQREHHWIEPRATAVVQASPAIPGDHRDVLADLWRETLGVDDVAPNDSFFEQGGDSVMATAFVSRARTQGIDMRPKDLFDNSTFDSLVAHVEARTAPVAQPVEDRRIPLTPTQLWYLSASGHRQTPLLFRLAPDLDRAIVQRAVAAVTARHDALGLVPTMSHGVWYQERRELRRELPLVTADVDSLKTADAVLDLVGETAFVDTVDAVFLAVVVNQVDRASARILTEELITACDHLLAGNAVTLPETTAWARWARYTQDLVNDQSLFAELDHWTATLDVPPDGLSVSNPAGPWQVLRYAAKAEPLTAVRRRAQAKWAELLLTAMTSAWHRLTGRTTMTVDVLGSVRQANPAMSLDRSVGLYSAIYPVTFTAAENRLDAVRQSWRDVPRHGLGYGVLRHLYGPTAERFRDLPEPSVLFAAQGAVGRPVRASRQPLSRMALDVAPTGRHPVEVRCHTADGAFVVEWWHDPDRCDTALLAAWNDQTAVVLDALASP</sequence>
<evidence type="ECO:0000313" key="10">
    <source>
        <dbReference type="EMBL" id="REH27643.1"/>
    </source>
</evidence>
<dbReference type="Gene3D" id="1.10.1240.100">
    <property type="match status" value="1"/>
</dbReference>
<dbReference type="RefSeq" id="WP_116181653.1">
    <property type="nucleotide sequence ID" value="NZ_CP144375.1"/>
</dbReference>
<dbReference type="InterPro" id="IPR020841">
    <property type="entry name" value="PKS_Beta-ketoAc_synthase_dom"/>
</dbReference>
<name>A0A3E0GVW6_9PSEU</name>
<dbReference type="SUPFAM" id="SSF47336">
    <property type="entry name" value="ACP-like"/>
    <property type="match status" value="1"/>
</dbReference>
<evidence type="ECO:0000256" key="5">
    <source>
        <dbReference type="ARBA" id="ARBA00022832"/>
    </source>
</evidence>
<dbReference type="OrthoDB" id="9778690at2"/>
<dbReference type="CDD" id="cd00833">
    <property type="entry name" value="PKS"/>
    <property type="match status" value="1"/>
</dbReference>
<dbReference type="Gene3D" id="3.30.559.10">
    <property type="entry name" value="Chloramphenicol acetyltransferase-like domain"/>
    <property type="match status" value="1"/>
</dbReference>
<dbReference type="InterPro" id="IPR001242">
    <property type="entry name" value="Condensation_dom"/>
</dbReference>
<dbReference type="Pfam" id="PF22621">
    <property type="entry name" value="CurL-like_PKS_C"/>
    <property type="match status" value="1"/>
</dbReference>
<dbReference type="GO" id="GO:0005737">
    <property type="term" value="C:cytoplasm"/>
    <property type="evidence" value="ECO:0007669"/>
    <property type="project" value="TreeGrafter"/>
</dbReference>
<reference evidence="10 11" key="1">
    <citation type="submission" date="2018-08" db="EMBL/GenBank/DDBJ databases">
        <title>Genomic Encyclopedia of Archaeal and Bacterial Type Strains, Phase II (KMG-II): from individual species to whole genera.</title>
        <authorList>
            <person name="Goeker M."/>
        </authorList>
    </citation>
    <scope>NUCLEOTIDE SEQUENCE [LARGE SCALE GENOMIC DNA]</scope>
    <source>
        <strain evidence="10 11">DSM 45791</strain>
    </source>
</reference>
<dbReference type="Pfam" id="PF00109">
    <property type="entry name" value="ketoacyl-synt"/>
    <property type="match status" value="1"/>
</dbReference>
<dbReference type="InterPro" id="IPR036736">
    <property type="entry name" value="ACP-like_sf"/>
</dbReference>
<dbReference type="InterPro" id="IPR018201">
    <property type="entry name" value="Ketoacyl_synth_AS"/>
</dbReference>
<dbReference type="InterPro" id="IPR014030">
    <property type="entry name" value="Ketoacyl_synth_N"/>
</dbReference>
<protein>
    <submittedName>
        <fullName evidence="10">Condensation domain-containing protein</fullName>
    </submittedName>
</protein>
<evidence type="ECO:0000313" key="11">
    <source>
        <dbReference type="Proteomes" id="UP000256269"/>
    </source>
</evidence>
<evidence type="ECO:0000256" key="4">
    <source>
        <dbReference type="ARBA" id="ARBA00022679"/>
    </source>
</evidence>
<dbReference type="SMART" id="SM00825">
    <property type="entry name" value="PKS_KS"/>
    <property type="match status" value="1"/>
</dbReference>
<evidence type="ECO:0000256" key="3">
    <source>
        <dbReference type="ARBA" id="ARBA00022553"/>
    </source>
</evidence>
<keyword evidence="7" id="KW-0511">Multifunctional enzyme</keyword>
<dbReference type="AlphaFoldDB" id="A0A3E0GVW6"/>
<keyword evidence="6" id="KW-0443">Lipid metabolism</keyword>
<dbReference type="PANTHER" id="PTHR43775">
    <property type="entry name" value="FATTY ACID SYNTHASE"/>
    <property type="match status" value="1"/>
</dbReference>
<gene>
    <name evidence="10" type="ORF">BCF44_12931</name>
</gene>
<dbReference type="SUPFAM" id="SSF52777">
    <property type="entry name" value="CoA-dependent acyltransferases"/>
    <property type="match status" value="2"/>
</dbReference>
<dbReference type="GO" id="GO:0005886">
    <property type="term" value="C:plasma membrane"/>
    <property type="evidence" value="ECO:0007669"/>
    <property type="project" value="TreeGrafter"/>
</dbReference>
<feature type="domain" description="Ketosynthase family 3 (KS3)" evidence="9">
    <location>
        <begin position="4"/>
        <end position="431"/>
    </location>
</feature>
<dbReference type="InterPro" id="IPR050091">
    <property type="entry name" value="PKS_NRPS_Biosynth_Enz"/>
</dbReference>
<evidence type="ECO:0000256" key="6">
    <source>
        <dbReference type="ARBA" id="ARBA00023098"/>
    </source>
</evidence>
<keyword evidence="2" id="KW-0596">Phosphopantetheine</keyword>
<evidence type="ECO:0000259" key="9">
    <source>
        <dbReference type="PROSITE" id="PS52004"/>
    </source>
</evidence>
<dbReference type="PROSITE" id="PS50075">
    <property type="entry name" value="CARRIER"/>
    <property type="match status" value="1"/>
</dbReference>
<keyword evidence="3" id="KW-0597">Phosphoprotein</keyword>
<dbReference type="Gene3D" id="1.10.1200.10">
    <property type="entry name" value="ACP-like"/>
    <property type="match status" value="1"/>
</dbReference>
<dbReference type="GO" id="GO:0031177">
    <property type="term" value="F:phosphopantetheine binding"/>
    <property type="evidence" value="ECO:0007669"/>
    <property type="project" value="InterPro"/>
</dbReference>
<keyword evidence="4" id="KW-0808">Transferase</keyword>
<dbReference type="GO" id="GO:0004312">
    <property type="term" value="F:fatty acid synthase activity"/>
    <property type="evidence" value="ECO:0007669"/>
    <property type="project" value="TreeGrafter"/>
</dbReference>
<evidence type="ECO:0000256" key="7">
    <source>
        <dbReference type="ARBA" id="ARBA00023268"/>
    </source>
</evidence>
<dbReference type="GO" id="GO:0071770">
    <property type="term" value="P:DIM/DIP cell wall layer assembly"/>
    <property type="evidence" value="ECO:0007669"/>
    <property type="project" value="TreeGrafter"/>
</dbReference>
<dbReference type="InterPro" id="IPR014031">
    <property type="entry name" value="Ketoacyl_synth_C"/>
</dbReference>
<dbReference type="InterPro" id="IPR020806">
    <property type="entry name" value="PKS_PP-bd"/>
</dbReference>
<evidence type="ECO:0000259" key="8">
    <source>
        <dbReference type="PROSITE" id="PS50075"/>
    </source>
</evidence>
<dbReference type="SUPFAM" id="SSF53901">
    <property type="entry name" value="Thiolase-like"/>
    <property type="match status" value="1"/>
</dbReference>
<dbReference type="GO" id="GO:0004315">
    <property type="term" value="F:3-oxoacyl-[acyl-carrier-protein] synthase activity"/>
    <property type="evidence" value="ECO:0007669"/>
    <property type="project" value="InterPro"/>
</dbReference>
<feature type="domain" description="Carrier" evidence="8">
    <location>
        <begin position="556"/>
        <end position="630"/>
    </location>
</feature>
<dbReference type="Pfam" id="PF00668">
    <property type="entry name" value="Condensation"/>
    <property type="match status" value="1"/>
</dbReference>
<dbReference type="PROSITE" id="PS00606">
    <property type="entry name" value="KS3_1"/>
    <property type="match status" value="1"/>
</dbReference>
<dbReference type="InterPro" id="IPR016039">
    <property type="entry name" value="Thiolase-like"/>
</dbReference>
<dbReference type="InterPro" id="IPR009081">
    <property type="entry name" value="PP-bd_ACP"/>
</dbReference>
<comment type="cofactor">
    <cofactor evidence="1">
        <name>pantetheine 4'-phosphate</name>
        <dbReference type="ChEBI" id="CHEBI:47942"/>
    </cofactor>
</comment>
<dbReference type="EMBL" id="QUNO01000029">
    <property type="protein sequence ID" value="REH27643.1"/>
    <property type="molecule type" value="Genomic_DNA"/>
</dbReference>
<comment type="caution">
    <text evidence="10">The sequence shown here is derived from an EMBL/GenBank/DDBJ whole genome shotgun (WGS) entry which is preliminary data.</text>
</comment>
<organism evidence="10 11">
    <name type="scientific">Kutzneria buriramensis</name>
    <dbReference type="NCBI Taxonomy" id="1045776"/>
    <lineage>
        <taxon>Bacteria</taxon>
        <taxon>Bacillati</taxon>
        <taxon>Actinomycetota</taxon>
        <taxon>Actinomycetes</taxon>
        <taxon>Pseudonocardiales</taxon>
        <taxon>Pseudonocardiaceae</taxon>
        <taxon>Kutzneria</taxon>
    </lineage>
</organism>
<dbReference type="Gene3D" id="3.40.47.10">
    <property type="match status" value="1"/>
</dbReference>
<dbReference type="SMART" id="SM00823">
    <property type="entry name" value="PKS_PP"/>
    <property type="match status" value="1"/>
</dbReference>
<dbReference type="PANTHER" id="PTHR43775:SF37">
    <property type="entry name" value="SI:DKEY-61P9.11"/>
    <property type="match status" value="1"/>
</dbReference>
<dbReference type="Proteomes" id="UP000256269">
    <property type="component" value="Unassembled WGS sequence"/>
</dbReference>
<evidence type="ECO:0000256" key="2">
    <source>
        <dbReference type="ARBA" id="ARBA00022450"/>
    </source>
</evidence>
<evidence type="ECO:0000256" key="1">
    <source>
        <dbReference type="ARBA" id="ARBA00001957"/>
    </source>
</evidence>
<dbReference type="PROSITE" id="PS52004">
    <property type="entry name" value="KS3_2"/>
    <property type="match status" value="1"/>
</dbReference>
<dbReference type="Pfam" id="PF02801">
    <property type="entry name" value="Ketoacyl-synt_C"/>
    <property type="match status" value="1"/>
</dbReference>
<dbReference type="InterPro" id="IPR023213">
    <property type="entry name" value="CAT-like_dom_sf"/>
</dbReference>
<dbReference type="FunFam" id="3.40.47.10:FF:000042">
    <property type="entry name" value="Polyketide synthase Pks13"/>
    <property type="match status" value="1"/>
</dbReference>
<proteinExistence type="predicted"/>
<keyword evidence="11" id="KW-1185">Reference proteome</keyword>